<dbReference type="AlphaFoldDB" id="A0A7W2AR38"/>
<reference evidence="1 2" key="1">
    <citation type="submission" date="2020-07" db="EMBL/GenBank/DDBJ databases">
        <title>Thermoactinomyces phylogeny.</title>
        <authorList>
            <person name="Dunlap C."/>
        </authorList>
    </citation>
    <scope>NUCLEOTIDE SEQUENCE [LARGE SCALE GENOMIC DNA]</scope>
    <source>
        <strain evidence="1 2">AMNI-1</strain>
    </source>
</reference>
<evidence type="ECO:0000313" key="2">
    <source>
        <dbReference type="Proteomes" id="UP000538292"/>
    </source>
</evidence>
<name>A0A7W2AR38_9BACL</name>
<dbReference type="EMBL" id="JACEOL010000031">
    <property type="protein sequence ID" value="MBA4602584.1"/>
    <property type="molecule type" value="Genomic_DNA"/>
</dbReference>
<dbReference type="Proteomes" id="UP000538292">
    <property type="component" value="Unassembled WGS sequence"/>
</dbReference>
<gene>
    <name evidence="1" type="ORF">H2C83_09710</name>
</gene>
<sequence>MKWMQSSLTQAIAGTLAITIILLASLWLGKSTVPVDHAVPSVAKPSDSSLRTEYVMEKVGSKKVQPVLSSPTDSDGYWIVERYRQYEYYYDTNGRFLYKNPTQHETYLRYWHHP</sequence>
<proteinExistence type="predicted"/>
<keyword evidence="2" id="KW-1185">Reference proteome</keyword>
<protein>
    <submittedName>
        <fullName evidence="1">Uncharacterized protein</fullName>
    </submittedName>
</protein>
<dbReference type="RefSeq" id="WP_181740272.1">
    <property type="nucleotide sequence ID" value="NZ_JACEOL010000031.1"/>
</dbReference>
<organism evidence="1 2">
    <name type="scientific">Thermoactinomyces mirandus</name>
    <dbReference type="NCBI Taxonomy" id="2756294"/>
    <lineage>
        <taxon>Bacteria</taxon>
        <taxon>Bacillati</taxon>
        <taxon>Bacillota</taxon>
        <taxon>Bacilli</taxon>
        <taxon>Bacillales</taxon>
        <taxon>Thermoactinomycetaceae</taxon>
        <taxon>Thermoactinomyces</taxon>
    </lineage>
</organism>
<comment type="caution">
    <text evidence="1">The sequence shown here is derived from an EMBL/GenBank/DDBJ whole genome shotgun (WGS) entry which is preliminary data.</text>
</comment>
<accession>A0A7W2AR38</accession>
<evidence type="ECO:0000313" key="1">
    <source>
        <dbReference type="EMBL" id="MBA4602584.1"/>
    </source>
</evidence>